<dbReference type="PANTHER" id="PTHR24171:SF8">
    <property type="entry name" value="BRCA1-ASSOCIATED RING DOMAIN PROTEIN 1"/>
    <property type="match status" value="1"/>
</dbReference>
<dbReference type="InterPro" id="IPR002110">
    <property type="entry name" value="Ankyrin_rpt"/>
</dbReference>
<feature type="repeat" description="ANK" evidence="3">
    <location>
        <begin position="384"/>
        <end position="416"/>
    </location>
</feature>
<evidence type="ECO:0000313" key="5">
    <source>
        <dbReference type="EMBL" id="ROI33842.1"/>
    </source>
</evidence>
<feature type="repeat" description="ANK" evidence="3">
    <location>
        <begin position="319"/>
        <end position="351"/>
    </location>
</feature>
<evidence type="ECO:0000256" key="1">
    <source>
        <dbReference type="ARBA" id="ARBA00022737"/>
    </source>
</evidence>
<dbReference type="Pfam" id="PF12796">
    <property type="entry name" value="Ank_2"/>
    <property type="match status" value="4"/>
</dbReference>
<comment type="caution">
    <text evidence="5">The sequence shown here is derived from an EMBL/GenBank/DDBJ whole genome shotgun (WGS) entry which is preliminary data.</text>
</comment>
<feature type="compositionally biased region" description="Polar residues" evidence="4">
    <location>
        <begin position="61"/>
        <end position="78"/>
    </location>
</feature>
<feature type="repeat" description="ANK" evidence="3">
    <location>
        <begin position="220"/>
        <end position="246"/>
    </location>
</feature>
<organism evidence="5 6">
    <name type="scientific">Anabarilius grahami</name>
    <name type="common">Kanglang fish</name>
    <name type="synonym">Barilius grahami</name>
    <dbReference type="NCBI Taxonomy" id="495550"/>
    <lineage>
        <taxon>Eukaryota</taxon>
        <taxon>Metazoa</taxon>
        <taxon>Chordata</taxon>
        <taxon>Craniata</taxon>
        <taxon>Vertebrata</taxon>
        <taxon>Euteleostomi</taxon>
        <taxon>Actinopterygii</taxon>
        <taxon>Neopterygii</taxon>
        <taxon>Teleostei</taxon>
        <taxon>Ostariophysi</taxon>
        <taxon>Cypriniformes</taxon>
        <taxon>Xenocyprididae</taxon>
        <taxon>Xenocypridinae</taxon>
        <taxon>Xenocypridinae incertae sedis</taxon>
        <taxon>Anabarilius</taxon>
    </lineage>
</organism>
<feature type="repeat" description="ANK" evidence="3">
    <location>
        <begin position="426"/>
        <end position="454"/>
    </location>
</feature>
<evidence type="ECO:0000256" key="4">
    <source>
        <dbReference type="SAM" id="MobiDB-lite"/>
    </source>
</evidence>
<dbReference type="PROSITE" id="PS50297">
    <property type="entry name" value="ANK_REP_REGION"/>
    <property type="match status" value="8"/>
</dbReference>
<keyword evidence="1" id="KW-0677">Repeat</keyword>
<dbReference type="InterPro" id="IPR036770">
    <property type="entry name" value="Ankyrin_rpt-contain_sf"/>
</dbReference>
<evidence type="ECO:0000256" key="2">
    <source>
        <dbReference type="ARBA" id="ARBA00023043"/>
    </source>
</evidence>
<name>A0A3N0XJ21_ANAGA</name>
<sequence length="741" mass="82786">MAVARATMAASRTTNEDLEDYSAYGHMSEQQLLQLAIERSLADTNLTPWQNRQLHAHTQPAGPTQRPQFIPNSANPPNENNCAQINRDFQDHYFREDKDKVIAWTRYNGHLQVTVEPVNDVDPFLSAIWRGDAKALINIIHFKSKNLDEPNKEGWIPLHETAYYGHLECLKILLRAKPDTINKRTQRSQTPLLLAVGHKNVSCVKHLLEHGADPNLANNQWETPLYKACEKSNEEIVELLLKSGASPIRACIQGGTPLHEAVRNKNLEICKMLVQAGAKLCAKNVYGIDSLFTAAQCDAVDVLNYLILKGGNINTQANDDASALYEASKNGHEEVVEILLTKRADVNKAYKTGLLPIHVAAKNGHESIVAMLIPRTNMVKVKYSGISPLHFAAERNRDDVLETLIEAGYDVNAMLSNDWSKMHEDRRSTALYSAVANRNVEAATMLLEAGADPNLDIFNPLLVAVRKGSMEIVTLLIKHGANVNALLPTHPTSFPAVLVFCVKYMLMLKYLLDNGCDALSCFNCQYGSNPHPPIKLRRNGRETIYYLNDEPSDHCVQFCEIISTPSVSECVGPIIDTLLDYVGHVKLCSRITEHLDSCNDWAHIKEKSGTGRQRWEKNDPIPFHGWVEITLNLLGNEDLDWLYMFLFWRRTDVLLGCRASSIGLVCQGNFGPRRCRREPTLQSAFIATSSSASAWPASKVAHREPNTQNFCSALKSGGLNKRHRNALTQGQYTKSSERPSI</sequence>
<gene>
    <name evidence="5" type="ORF">DPX16_20356</name>
</gene>
<reference evidence="5 6" key="1">
    <citation type="submission" date="2018-10" db="EMBL/GenBank/DDBJ databases">
        <title>Genome assembly for a Yunnan-Guizhou Plateau 3E fish, Anabarilius grahami (Regan), and its evolutionary and genetic applications.</title>
        <authorList>
            <person name="Jiang W."/>
        </authorList>
    </citation>
    <scope>NUCLEOTIDE SEQUENCE [LARGE SCALE GENOMIC DNA]</scope>
    <source>
        <strain evidence="5">AG-KIZ</strain>
        <tissue evidence="5">Muscle</tissue>
    </source>
</reference>
<dbReference type="AlphaFoldDB" id="A0A3N0XJ21"/>
<feature type="region of interest" description="Disordered" evidence="4">
    <location>
        <begin position="57"/>
        <end position="78"/>
    </location>
</feature>
<accession>A0A3N0XJ21</accession>
<dbReference type="PRINTS" id="PR01415">
    <property type="entry name" value="ANKYRIN"/>
</dbReference>
<protein>
    <submittedName>
        <fullName evidence="5">Ankyrin repeat and SOCS box protein 2</fullName>
    </submittedName>
</protein>
<evidence type="ECO:0000313" key="6">
    <source>
        <dbReference type="Proteomes" id="UP000281406"/>
    </source>
</evidence>
<dbReference type="OrthoDB" id="539213at2759"/>
<feature type="repeat" description="ANK" evidence="3">
    <location>
        <begin position="456"/>
        <end position="488"/>
    </location>
</feature>
<dbReference type="SMART" id="SM00248">
    <property type="entry name" value="ANK"/>
    <property type="match status" value="11"/>
</dbReference>
<dbReference type="Proteomes" id="UP000281406">
    <property type="component" value="Unassembled WGS sequence"/>
</dbReference>
<keyword evidence="6" id="KW-1185">Reference proteome</keyword>
<dbReference type="EMBL" id="RJVU01072567">
    <property type="protein sequence ID" value="ROI33842.1"/>
    <property type="molecule type" value="Genomic_DNA"/>
</dbReference>
<keyword evidence="2 3" id="KW-0040">ANK repeat</keyword>
<proteinExistence type="predicted"/>
<dbReference type="PROSITE" id="PS50088">
    <property type="entry name" value="ANK_REPEAT"/>
    <property type="match status" value="8"/>
</dbReference>
<dbReference type="SUPFAM" id="SSF48403">
    <property type="entry name" value="Ankyrin repeat"/>
    <property type="match status" value="1"/>
</dbReference>
<evidence type="ECO:0000256" key="3">
    <source>
        <dbReference type="PROSITE-ProRule" id="PRU00023"/>
    </source>
</evidence>
<dbReference type="PANTHER" id="PTHR24171">
    <property type="entry name" value="ANKYRIN REPEAT DOMAIN-CONTAINING PROTEIN 39-RELATED"/>
    <property type="match status" value="1"/>
</dbReference>
<dbReference type="Gene3D" id="1.25.40.20">
    <property type="entry name" value="Ankyrin repeat-containing domain"/>
    <property type="match status" value="4"/>
</dbReference>
<feature type="repeat" description="ANK" evidence="3">
    <location>
        <begin position="253"/>
        <end position="285"/>
    </location>
</feature>
<feature type="repeat" description="ANK" evidence="3">
    <location>
        <begin position="187"/>
        <end position="219"/>
    </location>
</feature>
<feature type="repeat" description="ANK" evidence="3">
    <location>
        <begin position="352"/>
        <end position="373"/>
    </location>
</feature>